<dbReference type="PANTHER" id="PTHR48100">
    <property type="entry name" value="BROAD-SPECIFICITY PHOSPHATASE YOR283W-RELATED"/>
    <property type="match status" value="1"/>
</dbReference>
<dbReference type="GO" id="GO:0043755">
    <property type="term" value="F:alpha-ribazole phosphatase activity"/>
    <property type="evidence" value="ECO:0007669"/>
    <property type="project" value="UniProtKB-EC"/>
</dbReference>
<feature type="binding site" evidence="2">
    <location>
        <begin position="7"/>
        <end position="14"/>
    </location>
    <ligand>
        <name>substrate</name>
    </ligand>
</feature>
<evidence type="ECO:0000313" key="3">
    <source>
        <dbReference type="EMBL" id="CUO29621.1"/>
    </source>
</evidence>
<dbReference type="InterPro" id="IPR013078">
    <property type="entry name" value="His_Pase_superF_clade-1"/>
</dbReference>
<dbReference type="SMART" id="SM00855">
    <property type="entry name" value="PGAM"/>
    <property type="match status" value="1"/>
</dbReference>
<dbReference type="EC" id="3.1.3.73" evidence="3"/>
<dbReference type="PIRSF" id="PIRSF000709">
    <property type="entry name" value="6PFK_2-Ptase"/>
    <property type="match status" value="1"/>
</dbReference>
<dbReference type="SUPFAM" id="SSF53254">
    <property type="entry name" value="Phosphoglycerate mutase-like"/>
    <property type="match status" value="1"/>
</dbReference>
<gene>
    <name evidence="3" type="primary">cobC_3</name>
    <name evidence="3" type="ORF">ERS852471_01299</name>
</gene>
<dbReference type="PANTHER" id="PTHR48100:SF10">
    <property type="entry name" value="2-CARBOXY-D-ARABINITOL-1-PHOSPHATASE-RELATED"/>
    <property type="match status" value="1"/>
</dbReference>
<organism evidence="3 4">
    <name type="scientific">Clostridium disporicum</name>
    <dbReference type="NCBI Taxonomy" id="84024"/>
    <lineage>
        <taxon>Bacteria</taxon>
        <taxon>Bacillati</taxon>
        <taxon>Bacillota</taxon>
        <taxon>Clostridia</taxon>
        <taxon>Eubacteriales</taxon>
        <taxon>Clostridiaceae</taxon>
        <taxon>Clostridium</taxon>
    </lineage>
</organism>
<dbReference type="OrthoDB" id="7925971at2"/>
<evidence type="ECO:0000256" key="1">
    <source>
        <dbReference type="PIRSR" id="PIRSR613078-1"/>
    </source>
</evidence>
<reference evidence="3 4" key="1">
    <citation type="submission" date="2015-09" db="EMBL/GenBank/DDBJ databases">
        <authorList>
            <consortium name="Pathogen Informatics"/>
        </authorList>
    </citation>
    <scope>NUCLEOTIDE SEQUENCE [LARGE SCALE GENOMIC DNA]</scope>
    <source>
        <strain evidence="3 4">2789STDY5834856</strain>
    </source>
</reference>
<feature type="active site" description="Tele-phosphohistidine intermediate" evidence="1">
    <location>
        <position position="8"/>
    </location>
</feature>
<evidence type="ECO:0000313" key="4">
    <source>
        <dbReference type="Proteomes" id="UP000095594"/>
    </source>
</evidence>
<accession>A0A174DVP5</accession>
<dbReference type="Gene3D" id="3.40.50.1240">
    <property type="entry name" value="Phosphoglycerate mutase-like"/>
    <property type="match status" value="1"/>
</dbReference>
<evidence type="ECO:0000256" key="2">
    <source>
        <dbReference type="PIRSR" id="PIRSR613078-2"/>
    </source>
</evidence>
<sequence>MNIYLVRHGTTKSNEEKRYYGAYDSELSIRGMEEAKILREKLKEIKFDRIYVSSKKRSSETAKIIFGADVKYEVDARLDERNFGIFENKTYDEICKEYSEEVRAWEEDWKNYKIPMGESAMESYLRAEDVLKDIESKKFENILLITHGGFIRNSYCYILNGLDNFWKFSSKNGDISIVKYEYGHWYIDSITHI</sequence>
<dbReference type="RefSeq" id="WP_055264875.1">
    <property type="nucleotide sequence ID" value="NZ_CABIXQ010000007.1"/>
</dbReference>
<dbReference type="Proteomes" id="UP000095594">
    <property type="component" value="Unassembled WGS sequence"/>
</dbReference>
<keyword evidence="3" id="KW-0378">Hydrolase</keyword>
<dbReference type="Pfam" id="PF00300">
    <property type="entry name" value="His_Phos_1"/>
    <property type="match status" value="1"/>
</dbReference>
<protein>
    <submittedName>
        <fullName evidence="3">Alpha-ribazole phosphatase</fullName>
        <ecNumber evidence="3">3.1.3.73</ecNumber>
    </submittedName>
</protein>
<dbReference type="CDD" id="cd07067">
    <property type="entry name" value="HP_PGM_like"/>
    <property type="match status" value="1"/>
</dbReference>
<dbReference type="EMBL" id="CYZX01000007">
    <property type="protein sequence ID" value="CUO29621.1"/>
    <property type="molecule type" value="Genomic_DNA"/>
</dbReference>
<dbReference type="InterPro" id="IPR029033">
    <property type="entry name" value="His_PPase_superfam"/>
</dbReference>
<feature type="active site" description="Proton donor/acceptor" evidence="1">
    <location>
        <position position="80"/>
    </location>
</feature>
<dbReference type="InterPro" id="IPR050275">
    <property type="entry name" value="PGM_Phosphatase"/>
</dbReference>
<dbReference type="AlphaFoldDB" id="A0A174DVP5"/>
<feature type="binding site" evidence="2">
    <location>
        <position position="57"/>
    </location>
    <ligand>
        <name>substrate</name>
    </ligand>
</feature>
<proteinExistence type="predicted"/>
<name>A0A174DVP5_9CLOT</name>